<comment type="subcellular location">
    <subcellularLocation>
        <location evidence="5">Cell membrane</location>
        <topology evidence="5">Multi-pass membrane protein</topology>
    </subcellularLocation>
    <subcellularLocation>
        <location evidence="1">Membrane</location>
        <topology evidence="1">Multi-pass membrane protein</topology>
    </subcellularLocation>
</comment>
<dbReference type="eggNOG" id="COG0730">
    <property type="taxonomic scope" value="Bacteria"/>
</dbReference>
<dbReference type="PANTHER" id="PTHR43701:SF2">
    <property type="entry name" value="MEMBRANE TRANSPORTER PROTEIN YJNA-RELATED"/>
    <property type="match status" value="1"/>
</dbReference>
<feature type="transmembrane region" description="Helical" evidence="5">
    <location>
        <begin position="216"/>
        <end position="236"/>
    </location>
</feature>
<keyword evidence="2 5" id="KW-0812">Transmembrane</keyword>
<evidence type="ECO:0000256" key="5">
    <source>
        <dbReference type="RuleBase" id="RU363041"/>
    </source>
</evidence>
<reference evidence="6 7" key="1">
    <citation type="submission" date="2013-09" db="EMBL/GenBank/DDBJ databases">
        <title>Whole genome shotgun sequence of Novosphingobium tardaugens NBRC 16725.</title>
        <authorList>
            <person name="Isaki S."/>
            <person name="Hosoyama A."/>
            <person name="Tsuchikane K."/>
            <person name="Katsumata H."/>
            <person name="Ando Y."/>
            <person name="Yamazaki S."/>
            <person name="Fujita N."/>
        </authorList>
    </citation>
    <scope>NUCLEOTIDE SEQUENCE [LARGE SCALE GENOMIC DNA]</scope>
    <source>
        <strain evidence="6 7">NBRC 16725</strain>
    </source>
</reference>
<keyword evidence="5" id="KW-1003">Cell membrane</keyword>
<dbReference type="InterPro" id="IPR051598">
    <property type="entry name" value="TSUP/Inactive_protease-like"/>
</dbReference>
<evidence type="ECO:0000313" key="7">
    <source>
        <dbReference type="Proteomes" id="UP000016568"/>
    </source>
</evidence>
<evidence type="ECO:0000256" key="4">
    <source>
        <dbReference type="ARBA" id="ARBA00023136"/>
    </source>
</evidence>
<feature type="transmembrane region" description="Helical" evidence="5">
    <location>
        <begin position="81"/>
        <end position="99"/>
    </location>
</feature>
<keyword evidence="7" id="KW-1185">Reference proteome</keyword>
<dbReference type="AlphaFoldDB" id="U3A0U3"/>
<feature type="transmembrane region" description="Helical" evidence="5">
    <location>
        <begin position="151"/>
        <end position="180"/>
    </location>
</feature>
<feature type="transmembrane region" description="Helical" evidence="5">
    <location>
        <begin position="111"/>
        <end position="131"/>
    </location>
</feature>
<feature type="transmembrane region" description="Helical" evidence="5">
    <location>
        <begin position="192"/>
        <end position="210"/>
    </location>
</feature>
<dbReference type="GO" id="GO:0005886">
    <property type="term" value="C:plasma membrane"/>
    <property type="evidence" value="ECO:0007669"/>
    <property type="project" value="UniProtKB-SubCell"/>
</dbReference>
<dbReference type="PANTHER" id="PTHR43701">
    <property type="entry name" value="MEMBRANE TRANSPORTER PROTEIN MJ0441-RELATED"/>
    <property type="match status" value="1"/>
</dbReference>
<dbReference type="EMBL" id="BASZ01000002">
    <property type="protein sequence ID" value="GAD48368.1"/>
    <property type="molecule type" value="Genomic_DNA"/>
</dbReference>
<evidence type="ECO:0000313" key="6">
    <source>
        <dbReference type="EMBL" id="GAD48368.1"/>
    </source>
</evidence>
<dbReference type="Pfam" id="PF01925">
    <property type="entry name" value="TauE"/>
    <property type="match status" value="1"/>
</dbReference>
<accession>U3A0U3</accession>
<dbReference type="InterPro" id="IPR002781">
    <property type="entry name" value="TM_pro_TauE-like"/>
</dbReference>
<evidence type="ECO:0000256" key="1">
    <source>
        <dbReference type="ARBA" id="ARBA00004141"/>
    </source>
</evidence>
<evidence type="ECO:0000256" key="3">
    <source>
        <dbReference type="ARBA" id="ARBA00022989"/>
    </source>
</evidence>
<comment type="caution">
    <text evidence="6">The sequence shown here is derived from an EMBL/GenBank/DDBJ whole genome shotgun (WGS) entry which is preliminary data.</text>
</comment>
<feature type="transmembrane region" description="Helical" evidence="5">
    <location>
        <begin position="243"/>
        <end position="261"/>
    </location>
</feature>
<keyword evidence="3 5" id="KW-1133">Transmembrane helix</keyword>
<dbReference type="OrthoDB" id="5189995at2"/>
<organism evidence="6 7">
    <name type="scientific">Caenibius tardaugens NBRC 16725</name>
    <dbReference type="NCBI Taxonomy" id="1219035"/>
    <lineage>
        <taxon>Bacteria</taxon>
        <taxon>Pseudomonadati</taxon>
        <taxon>Pseudomonadota</taxon>
        <taxon>Alphaproteobacteria</taxon>
        <taxon>Sphingomonadales</taxon>
        <taxon>Erythrobacteraceae</taxon>
        <taxon>Caenibius</taxon>
    </lineage>
</organism>
<feature type="transmembrane region" description="Helical" evidence="5">
    <location>
        <begin position="12"/>
        <end position="41"/>
    </location>
</feature>
<comment type="similarity">
    <text evidence="5">Belongs to the 4-toluene sulfonate uptake permease (TSUP) (TC 2.A.102) family.</text>
</comment>
<evidence type="ECO:0000256" key="2">
    <source>
        <dbReference type="ARBA" id="ARBA00022692"/>
    </source>
</evidence>
<keyword evidence="4 5" id="KW-0472">Membrane</keyword>
<dbReference type="Proteomes" id="UP000016568">
    <property type="component" value="Unassembled WGS sequence"/>
</dbReference>
<dbReference type="RefSeq" id="WP_021689275.1">
    <property type="nucleotide sequence ID" value="NZ_BASZ01000002.1"/>
</dbReference>
<proteinExistence type="inferred from homology"/>
<name>U3A0U3_9SPHN</name>
<sequence>MTSFYQFDSAHAVAGALVGVLVGLTGVGGGSLMTPLLVLLFGVNPKTAVGTDLLFAALTKAIGSTVHGWRDTVDWHVFRRLATGSLPAAILSVLALQWFGEIGHRTENMIVLLLGCMLIVTAIATLFQPRLVAFAQHHRIPNGRHALMPTIALGAFIGVAVSISSVGAGAIGVTALLMLYPSLPLSRIIGTDIAHAVPLALVAGSGHWYYGDVDPVLLVSLLAGSIPGVIVGSLLASHAPDRLLRPALAAVLLLVGVKMLLN</sequence>
<protein>
    <recommendedName>
        <fullName evidence="5">Probable membrane transporter protein</fullName>
    </recommendedName>
</protein>
<gene>
    <name evidence="6" type="ORF">NT2_02_04510</name>
</gene>
<dbReference type="KEGG" id="ntd:EGO55_01805"/>